<gene>
    <name evidence="4" type="ORF">EV653_1753</name>
</gene>
<feature type="domain" description="Ppx/GppA phosphatase N-terminal" evidence="3">
    <location>
        <begin position="47"/>
        <end position="322"/>
    </location>
</feature>
<dbReference type="InterPro" id="IPR003695">
    <property type="entry name" value="Ppx_GppA_N"/>
</dbReference>
<dbReference type="SUPFAM" id="SSF53067">
    <property type="entry name" value="Actin-like ATPase domain"/>
    <property type="match status" value="2"/>
</dbReference>
<evidence type="ECO:0000313" key="4">
    <source>
        <dbReference type="EMBL" id="TDW76596.1"/>
    </source>
</evidence>
<dbReference type="FunFam" id="3.30.420.150:FF:000006">
    <property type="entry name" value="Ppx/GppA family phosphatase"/>
    <property type="match status" value="1"/>
</dbReference>
<accession>A0A4R8CJT5</accession>
<evidence type="ECO:0000259" key="3">
    <source>
        <dbReference type="Pfam" id="PF02541"/>
    </source>
</evidence>
<proteinExistence type="inferred from homology"/>
<protein>
    <submittedName>
        <fullName evidence="4">Exopolyphosphatase/guanosine-5'-triphosphate, 3'-diphosphate pyrophosphatase</fullName>
    </submittedName>
</protein>
<reference evidence="4 5" key="1">
    <citation type="submission" date="2019-03" db="EMBL/GenBank/DDBJ databases">
        <title>Genomic Encyclopedia of Type Strains, Phase III (KMG-III): the genomes of soil and plant-associated and newly described type strains.</title>
        <authorList>
            <person name="Whitman W."/>
        </authorList>
    </citation>
    <scope>NUCLEOTIDE SEQUENCE [LARGE SCALE GENOMIC DNA]</scope>
    <source>
        <strain evidence="4 5">VKM Ac-2573</strain>
    </source>
</reference>
<dbReference type="Proteomes" id="UP000295146">
    <property type="component" value="Unassembled WGS sequence"/>
</dbReference>
<dbReference type="Gene3D" id="3.30.420.150">
    <property type="entry name" value="Exopolyphosphatase. Domain 2"/>
    <property type="match status" value="1"/>
</dbReference>
<dbReference type="CDD" id="cd24056">
    <property type="entry name" value="ASKHA_NBD_MtPPX1-like"/>
    <property type="match status" value="1"/>
</dbReference>
<dbReference type="PANTHER" id="PTHR30005:SF0">
    <property type="entry name" value="RETROGRADE REGULATION PROTEIN 2"/>
    <property type="match status" value="1"/>
</dbReference>
<comment type="caution">
    <text evidence="4">The sequence shown here is derived from an EMBL/GenBank/DDBJ whole genome shotgun (WGS) entry which is preliminary data.</text>
</comment>
<dbReference type="EMBL" id="SODP01000001">
    <property type="protein sequence ID" value="TDW76596.1"/>
    <property type="molecule type" value="Genomic_DNA"/>
</dbReference>
<evidence type="ECO:0000256" key="1">
    <source>
        <dbReference type="ARBA" id="ARBA00007125"/>
    </source>
</evidence>
<evidence type="ECO:0000313" key="5">
    <source>
        <dbReference type="Proteomes" id="UP000295146"/>
    </source>
</evidence>
<dbReference type="AlphaFoldDB" id="A0A4R8CJT5"/>
<keyword evidence="5" id="KW-1185">Reference proteome</keyword>
<dbReference type="GO" id="GO:0016462">
    <property type="term" value="F:pyrophosphatase activity"/>
    <property type="evidence" value="ECO:0007669"/>
    <property type="project" value="TreeGrafter"/>
</dbReference>
<evidence type="ECO:0000256" key="2">
    <source>
        <dbReference type="ARBA" id="ARBA00022801"/>
    </source>
</evidence>
<keyword evidence="2" id="KW-0378">Hydrolase</keyword>
<comment type="similarity">
    <text evidence="1">Belongs to the GppA/Ppx family.</text>
</comment>
<sequence length="355" mass="38695">MRFSPYLPGFLAGHSNIVRIGVLDVGSNSAQLQVVEASPGAPPLPTHAVKQATLLGEAIEPDGSISAEGADRVIAAVREAVAAARTLQVDRLFAFATSAVRDAANGSEIAQRLRDEAGIQPRFLTGEDEARLTYLAVRRWYGWSAGRLLVLDIGGGSMEIALGRDAQPDLAVSLPLGAGRLTRAFLPDDPPSKRQLRELRHHTRSTLREVSDRLRWEGDPKRVIASSKTFKQLARLAGAPPQRTGPFERRHLRRSDVASWIPRLAAVPSAERARFRGISEARARQILAGAIVAHAVMTTLDIRSLDVSPWALREGIILHHLETVMHQEQPLSLDSLQPVEVLETPMTNVTPIKSP</sequence>
<dbReference type="Gene3D" id="3.30.420.40">
    <property type="match status" value="1"/>
</dbReference>
<dbReference type="InterPro" id="IPR050273">
    <property type="entry name" value="GppA/Ppx_hydrolase"/>
</dbReference>
<organism evidence="4 5">
    <name type="scientific">Kribbella pratensis</name>
    <dbReference type="NCBI Taxonomy" id="2512112"/>
    <lineage>
        <taxon>Bacteria</taxon>
        <taxon>Bacillati</taxon>
        <taxon>Actinomycetota</taxon>
        <taxon>Actinomycetes</taxon>
        <taxon>Propionibacteriales</taxon>
        <taxon>Kribbellaceae</taxon>
        <taxon>Kribbella</taxon>
    </lineage>
</organism>
<name>A0A4R8CJT5_9ACTN</name>
<dbReference type="Pfam" id="PF02541">
    <property type="entry name" value="Ppx-GppA"/>
    <property type="match status" value="1"/>
</dbReference>
<dbReference type="PANTHER" id="PTHR30005">
    <property type="entry name" value="EXOPOLYPHOSPHATASE"/>
    <property type="match status" value="1"/>
</dbReference>
<dbReference type="InterPro" id="IPR043129">
    <property type="entry name" value="ATPase_NBD"/>
</dbReference>